<dbReference type="Gene3D" id="1.20.120.910">
    <property type="entry name" value="DksA, coiled-coil domain"/>
    <property type="match status" value="1"/>
</dbReference>
<reference evidence="7 8" key="1">
    <citation type="submission" date="2019-02" db="EMBL/GenBank/DDBJ databases">
        <title>Deep-cultivation of Planctomycetes and their phenomic and genomic characterization uncovers novel biology.</title>
        <authorList>
            <person name="Wiegand S."/>
            <person name="Jogler M."/>
            <person name="Boedeker C."/>
            <person name="Pinto D."/>
            <person name="Vollmers J."/>
            <person name="Rivas-Marin E."/>
            <person name="Kohn T."/>
            <person name="Peeters S.H."/>
            <person name="Heuer A."/>
            <person name="Rast P."/>
            <person name="Oberbeckmann S."/>
            <person name="Bunk B."/>
            <person name="Jeske O."/>
            <person name="Meyerdierks A."/>
            <person name="Storesund J.E."/>
            <person name="Kallscheuer N."/>
            <person name="Luecker S."/>
            <person name="Lage O.M."/>
            <person name="Pohl T."/>
            <person name="Merkel B.J."/>
            <person name="Hornburger P."/>
            <person name="Mueller R.-W."/>
            <person name="Bruemmer F."/>
            <person name="Labrenz M."/>
            <person name="Spormann A.M."/>
            <person name="Op den Camp H."/>
            <person name="Overmann J."/>
            <person name="Amann R."/>
            <person name="Jetten M.S.M."/>
            <person name="Mascher T."/>
            <person name="Medema M.H."/>
            <person name="Devos D.P."/>
            <person name="Kaster A.-K."/>
            <person name="Ovreas L."/>
            <person name="Rohde M."/>
            <person name="Galperin M.Y."/>
            <person name="Jogler C."/>
        </authorList>
    </citation>
    <scope>NUCLEOTIDE SEQUENCE [LARGE SCALE GENOMIC DNA]</scope>
    <source>
        <strain evidence="7 8">Pan44</strain>
    </source>
</reference>
<feature type="compositionally biased region" description="Gly residues" evidence="5">
    <location>
        <begin position="178"/>
        <end position="189"/>
    </location>
</feature>
<feature type="domain" description="Zinc finger DksA/TraR C4-type" evidence="6">
    <location>
        <begin position="87"/>
        <end position="120"/>
    </location>
</feature>
<sequence>MNHSSAEHYRKRLEVLSSRLLDDTAAMAELTHRPSGGQADGELSNAPMHLADMGTEEYLHDLNATLLENKEYLASEARAALERLDEGRFGECEDCGESIPRARLDAIPYARYCVACAATHSNGRANINIGRPNSPDKILSQRGHTVDDRSERRTTGVTEVDARRTRRMDRGDVHAVGEAGGGTASGGIAGSNFGDGEPDTAELADAMGSGRYDAEFEEDLNDLEEEDAATPASRENRHPSHQ</sequence>
<feature type="region of interest" description="Disordered" evidence="5">
    <location>
        <begin position="127"/>
        <end position="242"/>
    </location>
</feature>
<feature type="compositionally biased region" description="Basic and acidic residues" evidence="5">
    <location>
        <begin position="144"/>
        <end position="175"/>
    </location>
</feature>
<feature type="zinc finger region" description="dksA C4-type" evidence="4">
    <location>
        <begin position="92"/>
        <end position="116"/>
    </location>
</feature>
<dbReference type="PANTHER" id="PTHR33823">
    <property type="entry name" value="RNA POLYMERASE-BINDING TRANSCRIPTION FACTOR DKSA-RELATED"/>
    <property type="match status" value="1"/>
</dbReference>
<evidence type="ECO:0000256" key="4">
    <source>
        <dbReference type="PROSITE-ProRule" id="PRU00510"/>
    </source>
</evidence>
<dbReference type="Pfam" id="PF01258">
    <property type="entry name" value="zf-dskA_traR"/>
    <property type="match status" value="1"/>
</dbReference>
<dbReference type="InterPro" id="IPR000962">
    <property type="entry name" value="Znf_DskA_TraR"/>
</dbReference>
<evidence type="ECO:0000256" key="1">
    <source>
        <dbReference type="ARBA" id="ARBA00022723"/>
    </source>
</evidence>
<dbReference type="InterPro" id="IPR020458">
    <property type="entry name" value="Znf_DskA_TraR_CS"/>
</dbReference>
<dbReference type="PANTHER" id="PTHR33823:SF4">
    <property type="entry name" value="GENERAL STRESS PROTEIN 16O"/>
    <property type="match status" value="1"/>
</dbReference>
<evidence type="ECO:0000313" key="8">
    <source>
        <dbReference type="Proteomes" id="UP000315700"/>
    </source>
</evidence>
<proteinExistence type="predicted"/>
<dbReference type="GO" id="GO:0008270">
    <property type="term" value="F:zinc ion binding"/>
    <property type="evidence" value="ECO:0007669"/>
    <property type="project" value="UniProtKB-KW"/>
</dbReference>
<dbReference type="AlphaFoldDB" id="A0A517SAH1"/>
<keyword evidence="8" id="KW-1185">Reference proteome</keyword>
<name>A0A517SAH1_9PLAN</name>
<evidence type="ECO:0000256" key="3">
    <source>
        <dbReference type="ARBA" id="ARBA00022833"/>
    </source>
</evidence>
<evidence type="ECO:0000259" key="6">
    <source>
        <dbReference type="Pfam" id="PF01258"/>
    </source>
</evidence>
<dbReference type="OrthoDB" id="9811543at2"/>
<keyword evidence="2" id="KW-0863">Zinc-finger</keyword>
<dbReference type="PROSITE" id="PS51128">
    <property type="entry name" value="ZF_DKSA_2"/>
    <property type="match status" value="1"/>
</dbReference>
<accession>A0A517SAH1</accession>
<dbReference type="InterPro" id="IPR037187">
    <property type="entry name" value="DnaK_N"/>
</dbReference>
<evidence type="ECO:0000313" key="7">
    <source>
        <dbReference type="EMBL" id="QDT53113.1"/>
    </source>
</evidence>
<dbReference type="EMBL" id="CP036271">
    <property type="protein sequence ID" value="QDT53113.1"/>
    <property type="molecule type" value="Genomic_DNA"/>
</dbReference>
<evidence type="ECO:0000256" key="2">
    <source>
        <dbReference type="ARBA" id="ARBA00022771"/>
    </source>
</evidence>
<organism evidence="7 8">
    <name type="scientific">Caulifigura coniformis</name>
    <dbReference type="NCBI Taxonomy" id="2527983"/>
    <lineage>
        <taxon>Bacteria</taxon>
        <taxon>Pseudomonadati</taxon>
        <taxon>Planctomycetota</taxon>
        <taxon>Planctomycetia</taxon>
        <taxon>Planctomycetales</taxon>
        <taxon>Planctomycetaceae</taxon>
        <taxon>Caulifigura</taxon>
    </lineage>
</organism>
<dbReference type="RefSeq" id="WP_145028049.1">
    <property type="nucleotide sequence ID" value="NZ_CP036271.1"/>
</dbReference>
<dbReference type="PROSITE" id="PS01102">
    <property type="entry name" value="ZF_DKSA_1"/>
    <property type="match status" value="1"/>
</dbReference>
<dbReference type="SUPFAM" id="SSF57716">
    <property type="entry name" value="Glucocorticoid receptor-like (DNA-binding domain)"/>
    <property type="match status" value="1"/>
</dbReference>
<dbReference type="SUPFAM" id="SSF109635">
    <property type="entry name" value="DnaK suppressor protein DksA, alpha-hairpin domain"/>
    <property type="match status" value="1"/>
</dbReference>
<feature type="compositionally biased region" description="Acidic residues" evidence="5">
    <location>
        <begin position="215"/>
        <end position="228"/>
    </location>
</feature>
<keyword evidence="3" id="KW-0862">Zinc</keyword>
<keyword evidence="1" id="KW-0479">Metal-binding</keyword>
<protein>
    <submittedName>
        <fullName evidence="7">General stress protein 16O</fullName>
    </submittedName>
</protein>
<gene>
    <name evidence="7" type="primary">yocK_1</name>
    <name evidence="7" type="ORF">Pan44_11280</name>
</gene>
<dbReference type="KEGG" id="ccos:Pan44_11280"/>
<dbReference type="InParanoid" id="A0A517SAH1"/>
<evidence type="ECO:0000256" key="5">
    <source>
        <dbReference type="SAM" id="MobiDB-lite"/>
    </source>
</evidence>
<dbReference type="Proteomes" id="UP000315700">
    <property type="component" value="Chromosome"/>
</dbReference>